<dbReference type="RefSeq" id="WP_252408128.1">
    <property type="nucleotide sequence ID" value="NZ_JAAJSL010000158.1"/>
</dbReference>
<dbReference type="InterPro" id="IPR013491">
    <property type="entry name" value="Tape_meas_N"/>
</dbReference>
<dbReference type="EMBL" id="JAAJSL010000158">
    <property type="protein sequence ID" value="NGD77131.1"/>
    <property type="molecule type" value="Genomic_DNA"/>
</dbReference>
<dbReference type="AlphaFoldDB" id="A0A6G4KEI9"/>
<gene>
    <name evidence="2" type="ORF">G5622_27545</name>
</gene>
<feature type="non-terminal residue" evidence="2">
    <location>
        <position position="136"/>
    </location>
</feature>
<dbReference type="Pfam" id="PF20155">
    <property type="entry name" value="TMP_3"/>
    <property type="match status" value="1"/>
</dbReference>
<protein>
    <submittedName>
        <fullName evidence="2">Phage tail tape measure protein</fullName>
    </submittedName>
</protein>
<comment type="caution">
    <text evidence="2">The sequence shown here is derived from an EMBL/GenBank/DDBJ whole genome shotgun (WGS) entry which is preliminary data.</text>
</comment>
<sequence length="136" mass="14495">YRTMQNGGRQSAAASREMRRALAEVTDQINTAKSSALNMAGAFAGAFATGHLISLADEWNSVNARLKQASQSSDDFQVSQRELMAISQRTGTAFSDNASLFARSAASMREYGYSSEEVLKVTEAISTGLKLSGAST</sequence>
<evidence type="ECO:0000259" key="1">
    <source>
        <dbReference type="Pfam" id="PF20155"/>
    </source>
</evidence>
<feature type="non-terminal residue" evidence="2">
    <location>
        <position position="1"/>
    </location>
</feature>
<evidence type="ECO:0000313" key="2">
    <source>
        <dbReference type="EMBL" id="NGD77131.1"/>
    </source>
</evidence>
<reference evidence="2" key="1">
    <citation type="submission" date="2020-02" db="EMBL/GenBank/DDBJ databases">
        <title>WGS of Carbapenem-Resistant Entrobacteriaceae.</title>
        <authorList>
            <person name="Tokajian S."/>
            <person name="El Chaar M."/>
            <person name="El Khoury M."/>
        </authorList>
    </citation>
    <scope>NUCLEOTIDE SEQUENCE</scope>
    <source>
        <strain evidence="2">ECM_40</strain>
    </source>
</reference>
<organism evidence="2">
    <name type="scientific">Escherichia coli</name>
    <dbReference type="NCBI Taxonomy" id="562"/>
    <lineage>
        <taxon>Bacteria</taxon>
        <taxon>Pseudomonadati</taxon>
        <taxon>Pseudomonadota</taxon>
        <taxon>Gammaproteobacteria</taxon>
        <taxon>Enterobacterales</taxon>
        <taxon>Enterobacteriaceae</taxon>
        <taxon>Escherichia</taxon>
    </lineage>
</organism>
<feature type="domain" description="Tape measure protein N-terminal" evidence="1">
    <location>
        <begin position="51"/>
        <end position="136"/>
    </location>
</feature>
<proteinExistence type="predicted"/>
<name>A0A6G4KEI9_ECOLX</name>
<accession>A0A6G4KEI9</accession>